<evidence type="ECO:0000313" key="2">
    <source>
        <dbReference type="EMBL" id="GLQ65586.1"/>
    </source>
</evidence>
<name>A0ABQ5WQ56_9PROT</name>
<feature type="region of interest" description="Disordered" evidence="1">
    <location>
        <begin position="53"/>
        <end position="80"/>
    </location>
</feature>
<organism evidence="2 3">
    <name type="scientific">Gluconobacter kondonii</name>
    <dbReference type="NCBI Taxonomy" id="941463"/>
    <lineage>
        <taxon>Bacteria</taxon>
        <taxon>Pseudomonadati</taxon>
        <taxon>Pseudomonadota</taxon>
        <taxon>Alphaproteobacteria</taxon>
        <taxon>Acetobacterales</taxon>
        <taxon>Acetobacteraceae</taxon>
        <taxon>Gluconobacter</taxon>
    </lineage>
</organism>
<reference evidence="3" key="1">
    <citation type="journal article" date="2019" name="Int. J. Syst. Evol. Microbiol.">
        <title>The Global Catalogue of Microorganisms (GCM) 10K type strain sequencing project: providing services to taxonomists for standard genome sequencing and annotation.</title>
        <authorList>
            <consortium name="The Broad Institute Genomics Platform"/>
            <consortium name="The Broad Institute Genome Sequencing Center for Infectious Disease"/>
            <person name="Wu L."/>
            <person name="Ma J."/>
        </authorList>
    </citation>
    <scope>NUCLEOTIDE SEQUENCE [LARGE SCALE GENOMIC DNA]</scope>
    <source>
        <strain evidence="3">NBRC 3266</strain>
    </source>
</reference>
<dbReference type="Proteomes" id="UP001156629">
    <property type="component" value="Unassembled WGS sequence"/>
</dbReference>
<feature type="compositionally biased region" description="Basic and acidic residues" evidence="1">
    <location>
        <begin position="71"/>
        <end position="80"/>
    </location>
</feature>
<keyword evidence="3" id="KW-1185">Reference proteome</keyword>
<sequence>MSGQIRAKHLEIYSSGKGLELVTNLAQPGKPLFNVKEIELFYLLSPNQCTKNGITQKGPKPEGFSNSSLKFKTDFHSDDI</sequence>
<dbReference type="EMBL" id="BSNV01000005">
    <property type="protein sequence ID" value="GLQ65586.1"/>
    <property type="molecule type" value="Genomic_DNA"/>
</dbReference>
<proteinExistence type="predicted"/>
<accession>A0ABQ5WQ56</accession>
<comment type="caution">
    <text evidence="2">The sequence shown here is derived from an EMBL/GenBank/DDBJ whole genome shotgun (WGS) entry which is preliminary data.</text>
</comment>
<protein>
    <submittedName>
        <fullName evidence="2">Uncharacterized protein</fullName>
    </submittedName>
</protein>
<evidence type="ECO:0000256" key="1">
    <source>
        <dbReference type="SAM" id="MobiDB-lite"/>
    </source>
</evidence>
<gene>
    <name evidence="2" type="ORF">GCM10007870_11700</name>
</gene>
<evidence type="ECO:0000313" key="3">
    <source>
        <dbReference type="Proteomes" id="UP001156629"/>
    </source>
</evidence>